<name>A0ABY5T6P2_9BACE</name>
<dbReference type="Proteomes" id="UP001060104">
    <property type="component" value="Chromosome"/>
</dbReference>
<organism evidence="1 2">
    <name type="scientific">Bacteroides faecis</name>
    <dbReference type="NCBI Taxonomy" id="674529"/>
    <lineage>
        <taxon>Bacteria</taxon>
        <taxon>Pseudomonadati</taxon>
        <taxon>Bacteroidota</taxon>
        <taxon>Bacteroidia</taxon>
        <taxon>Bacteroidales</taxon>
        <taxon>Bacteroidaceae</taxon>
        <taxon>Bacteroides</taxon>
    </lineage>
</organism>
<reference evidence="1" key="1">
    <citation type="submission" date="2022-08" db="EMBL/GenBank/DDBJ databases">
        <title>Genome Sequencing of Bacteroides fragilis Group Isolates with Nanopore Technology.</title>
        <authorList>
            <person name="Tisza M.J."/>
            <person name="Smith D."/>
            <person name="Dekker J.P."/>
        </authorList>
    </citation>
    <scope>NUCLEOTIDE SEQUENCE</scope>
    <source>
        <strain evidence="1">BFG-527</strain>
    </source>
</reference>
<accession>A0ABY5T6P2</accession>
<sequence length="71" mass="7723">MRKLRRRGTGISAKGVCHAFGTSVPHRWHKRAKPVAQAFPACGTIVSGVWHSCTQWKAGELSMLVSVAHNA</sequence>
<gene>
    <name evidence="1" type="ORF">NXY30_17670</name>
</gene>
<proteinExistence type="predicted"/>
<evidence type="ECO:0000313" key="1">
    <source>
        <dbReference type="EMBL" id="UVQ72887.1"/>
    </source>
</evidence>
<dbReference type="RefSeq" id="WP_258902606.1">
    <property type="nucleotide sequence ID" value="NZ_CP103141.1"/>
</dbReference>
<protein>
    <submittedName>
        <fullName evidence="1">Uncharacterized protein</fullName>
    </submittedName>
</protein>
<keyword evidence="2" id="KW-1185">Reference proteome</keyword>
<evidence type="ECO:0000313" key="2">
    <source>
        <dbReference type="Proteomes" id="UP001060104"/>
    </source>
</evidence>
<dbReference type="EMBL" id="CP103141">
    <property type="protein sequence ID" value="UVQ72887.1"/>
    <property type="molecule type" value="Genomic_DNA"/>
</dbReference>